<feature type="domain" description="Response regulatory" evidence="7">
    <location>
        <begin position="2"/>
        <end position="114"/>
    </location>
</feature>
<dbReference type="InterPro" id="IPR058245">
    <property type="entry name" value="NreC/VraR/RcsB-like_REC"/>
</dbReference>
<dbReference type="Pfam" id="PF00196">
    <property type="entry name" value="GerE"/>
    <property type="match status" value="1"/>
</dbReference>
<dbReference type="CDD" id="cd17535">
    <property type="entry name" value="REC_NarL-like"/>
    <property type="match status" value="1"/>
</dbReference>
<keyword evidence="4" id="KW-0804">Transcription</keyword>
<evidence type="ECO:0000256" key="2">
    <source>
        <dbReference type="ARBA" id="ARBA00023015"/>
    </source>
</evidence>
<evidence type="ECO:0000259" key="7">
    <source>
        <dbReference type="PROSITE" id="PS50110"/>
    </source>
</evidence>
<evidence type="ECO:0000313" key="8">
    <source>
        <dbReference type="EMBL" id="GED05424.1"/>
    </source>
</evidence>
<gene>
    <name evidence="8" type="ORF">AUR04nite_09560</name>
</gene>
<dbReference type="SUPFAM" id="SSF52172">
    <property type="entry name" value="CheY-like"/>
    <property type="match status" value="1"/>
</dbReference>
<keyword evidence="3 8" id="KW-0238">DNA-binding</keyword>
<feature type="domain" description="HTH luxR-type" evidence="6">
    <location>
        <begin position="138"/>
        <end position="203"/>
    </location>
</feature>
<dbReference type="InterPro" id="IPR039420">
    <property type="entry name" value="WalR-like"/>
</dbReference>
<dbReference type="GO" id="GO:0003677">
    <property type="term" value="F:DNA binding"/>
    <property type="evidence" value="ECO:0007669"/>
    <property type="project" value="UniProtKB-KW"/>
</dbReference>
<dbReference type="Proteomes" id="UP000316612">
    <property type="component" value="Unassembled WGS sequence"/>
</dbReference>
<evidence type="ECO:0000256" key="3">
    <source>
        <dbReference type="ARBA" id="ARBA00023125"/>
    </source>
</evidence>
<dbReference type="RefSeq" id="WP_174787860.1">
    <property type="nucleotide sequence ID" value="NZ_BAAAJL010000008.1"/>
</dbReference>
<dbReference type="InterPro" id="IPR016032">
    <property type="entry name" value="Sig_transdc_resp-reg_C-effctor"/>
</dbReference>
<dbReference type="GO" id="GO:0006355">
    <property type="term" value="P:regulation of DNA-templated transcription"/>
    <property type="evidence" value="ECO:0007669"/>
    <property type="project" value="InterPro"/>
</dbReference>
<dbReference type="InterPro" id="IPR001789">
    <property type="entry name" value="Sig_transdc_resp-reg_receiver"/>
</dbReference>
<evidence type="ECO:0000259" key="6">
    <source>
        <dbReference type="PROSITE" id="PS50043"/>
    </source>
</evidence>
<dbReference type="PRINTS" id="PR00038">
    <property type="entry name" value="HTHLUXR"/>
</dbReference>
<comment type="caution">
    <text evidence="8">The sequence shown here is derived from an EMBL/GenBank/DDBJ whole genome shotgun (WGS) entry which is preliminary data.</text>
</comment>
<dbReference type="SMART" id="SM00448">
    <property type="entry name" value="REC"/>
    <property type="match status" value="1"/>
</dbReference>
<organism evidence="8 9">
    <name type="scientific">Glutamicibacter uratoxydans</name>
    <name type="common">Arthrobacter uratoxydans</name>
    <dbReference type="NCBI Taxonomy" id="43667"/>
    <lineage>
        <taxon>Bacteria</taxon>
        <taxon>Bacillati</taxon>
        <taxon>Actinomycetota</taxon>
        <taxon>Actinomycetes</taxon>
        <taxon>Micrococcales</taxon>
        <taxon>Micrococcaceae</taxon>
        <taxon>Glutamicibacter</taxon>
    </lineage>
</organism>
<dbReference type="Gene3D" id="3.40.50.2300">
    <property type="match status" value="1"/>
</dbReference>
<accession>A0A4Y4DNG2</accession>
<dbReference type="Pfam" id="PF00072">
    <property type="entry name" value="Response_reg"/>
    <property type="match status" value="1"/>
</dbReference>
<keyword evidence="9" id="KW-1185">Reference proteome</keyword>
<evidence type="ECO:0000256" key="1">
    <source>
        <dbReference type="ARBA" id="ARBA00022553"/>
    </source>
</evidence>
<dbReference type="PANTHER" id="PTHR43214:SF24">
    <property type="entry name" value="TRANSCRIPTIONAL REGULATORY PROTEIN NARL-RELATED"/>
    <property type="match status" value="1"/>
</dbReference>
<keyword evidence="1 5" id="KW-0597">Phosphoprotein</keyword>
<dbReference type="CDD" id="cd06170">
    <property type="entry name" value="LuxR_C_like"/>
    <property type="match status" value="1"/>
</dbReference>
<dbReference type="PANTHER" id="PTHR43214">
    <property type="entry name" value="TWO-COMPONENT RESPONSE REGULATOR"/>
    <property type="match status" value="1"/>
</dbReference>
<dbReference type="AlphaFoldDB" id="A0A4Y4DNG2"/>
<dbReference type="SMART" id="SM00421">
    <property type="entry name" value="HTH_LUXR"/>
    <property type="match status" value="1"/>
</dbReference>
<evidence type="ECO:0000256" key="5">
    <source>
        <dbReference type="PROSITE-ProRule" id="PRU00169"/>
    </source>
</evidence>
<dbReference type="InterPro" id="IPR000792">
    <property type="entry name" value="Tscrpt_reg_LuxR_C"/>
</dbReference>
<name>A0A4Y4DNG2_GLUUR</name>
<keyword evidence="2" id="KW-0805">Transcription regulation</keyword>
<dbReference type="EMBL" id="BJNY01000005">
    <property type="protein sequence ID" value="GED05424.1"/>
    <property type="molecule type" value="Genomic_DNA"/>
</dbReference>
<dbReference type="PROSITE" id="PS50043">
    <property type="entry name" value="HTH_LUXR_2"/>
    <property type="match status" value="1"/>
</dbReference>
<evidence type="ECO:0000313" key="9">
    <source>
        <dbReference type="Proteomes" id="UP000316612"/>
    </source>
</evidence>
<dbReference type="PROSITE" id="PS50110">
    <property type="entry name" value="RESPONSE_REGULATORY"/>
    <property type="match status" value="1"/>
</dbReference>
<protein>
    <submittedName>
        <fullName evidence="8">DNA-binding response regulator</fullName>
    </submittedName>
</protein>
<dbReference type="SUPFAM" id="SSF46894">
    <property type="entry name" value="C-terminal effector domain of the bipartite response regulators"/>
    <property type="match status" value="1"/>
</dbReference>
<proteinExistence type="predicted"/>
<evidence type="ECO:0000256" key="4">
    <source>
        <dbReference type="ARBA" id="ARBA00023163"/>
    </source>
</evidence>
<dbReference type="GO" id="GO:0000160">
    <property type="term" value="P:phosphorelay signal transduction system"/>
    <property type="evidence" value="ECO:0007669"/>
    <property type="project" value="InterPro"/>
</dbReference>
<dbReference type="InterPro" id="IPR011006">
    <property type="entry name" value="CheY-like_superfamily"/>
</dbReference>
<feature type="modified residue" description="4-aspartylphosphate" evidence="5">
    <location>
        <position position="53"/>
    </location>
</feature>
<sequence length="207" mass="21356">MKVLLVDDHSTVRLGIRMVLEAAEDIEVVGEAADGAAAVRMVRALAPDVVLMDLRMPVMDGIAATAAVQPATVLVLTTFDDDEYLFGALNAGAAGFLLKTAEPDQIIAAVRAAGRGEAILSPQVTARVVQRALAAPVDLPDLAVLTGREREVLAGIGDGLSNPQLAARLGIGESTVKTHVSAVLAKLGVSTRLQAAKIAYRAGGTTN</sequence>
<reference evidence="8 9" key="1">
    <citation type="submission" date="2019-06" db="EMBL/GenBank/DDBJ databases">
        <title>Whole genome shotgun sequence of Glutamicibacter uratoxydans NBRC 15515.</title>
        <authorList>
            <person name="Hosoyama A."/>
            <person name="Uohara A."/>
            <person name="Ohji S."/>
            <person name="Ichikawa N."/>
        </authorList>
    </citation>
    <scope>NUCLEOTIDE SEQUENCE [LARGE SCALE GENOMIC DNA]</scope>
    <source>
        <strain evidence="8 9">NBRC 15515</strain>
    </source>
</reference>